<dbReference type="GO" id="GO:0022857">
    <property type="term" value="F:transmembrane transporter activity"/>
    <property type="evidence" value="ECO:0007669"/>
    <property type="project" value="InterPro"/>
</dbReference>
<comment type="subcellular location">
    <subcellularLocation>
        <location evidence="1">Cell membrane</location>
        <topology evidence="1">Multi-pass membrane protein</topology>
    </subcellularLocation>
</comment>
<keyword evidence="3 6" id="KW-0812">Transmembrane</keyword>
<dbReference type="OrthoDB" id="9792579at2"/>
<evidence type="ECO:0000256" key="2">
    <source>
        <dbReference type="ARBA" id="ARBA00022475"/>
    </source>
</evidence>
<evidence type="ECO:0000256" key="5">
    <source>
        <dbReference type="ARBA" id="ARBA00023136"/>
    </source>
</evidence>
<gene>
    <name evidence="7" type="ORF">SAMN00808754_0578</name>
</gene>
<evidence type="ECO:0000256" key="3">
    <source>
        <dbReference type="ARBA" id="ARBA00022692"/>
    </source>
</evidence>
<dbReference type="PANTHER" id="PTHR43370">
    <property type="entry name" value="SUGAR ABC TRANSPORTER INTEGRAL MEMBRANE PROTEIN-RELATED"/>
    <property type="match status" value="1"/>
</dbReference>
<evidence type="ECO:0000256" key="4">
    <source>
        <dbReference type="ARBA" id="ARBA00022989"/>
    </source>
</evidence>
<dbReference type="CDD" id="cd06580">
    <property type="entry name" value="TM_PBP1_transp_TpRbsC_like"/>
    <property type="match status" value="1"/>
</dbReference>
<keyword evidence="4 6" id="KW-1133">Transmembrane helix</keyword>
<feature type="transmembrane region" description="Helical" evidence="6">
    <location>
        <begin position="6"/>
        <end position="28"/>
    </location>
</feature>
<dbReference type="RefSeq" id="WP_084663866.1">
    <property type="nucleotide sequence ID" value="NZ_LT838272.1"/>
</dbReference>
<keyword evidence="2" id="KW-1003">Cell membrane</keyword>
<evidence type="ECO:0000256" key="1">
    <source>
        <dbReference type="ARBA" id="ARBA00004651"/>
    </source>
</evidence>
<feature type="transmembrane region" description="Helical" evidence="6">
    <location>
        <begin position="274"/>
        <end position="296"/>
    </location>
</feature>
<dbReference type="STRING" id="698762.SAMN00808754_0578"/>
<keyword evidence="5 6" id="KW-0472">Membrane</keyword>
<dbReference type="PANTHER" id="PTHR43370:SF1">
    <property type="entry name" value="GUANOSINE ABC TRANSPORTER PERMEASE PROTEIN NUPQ"/>
    <property type="match status" value="1"/>
</dbReference>
<feature type="transmembrane region" description="Helical" evidence="6">
    <location>
        <begin position="62"/>
        <end position="84"/>
    </location>
</feature>
<reference evidence="7 8" key="1">
    <citation type="submission" date="2017-04" db="EMBL/GenBank/DDBJ databases">
        <authorList>
            <person name="Afonso C.L."/>
            <person name="Miller P.J."/>
            <person name="Scott M.A."/>
            <person name="Spackman E."/>
            <person name="Goraichik I."/>
            <person name="Dimitrov K.M."/>
            <person name="Suarez D.L."/>
            <person name="Swayne D.E."/>
        </authorList>
    </citation>
    <scope>NUCLEOTIDE SEQUENCE [LARGE SCALE GENOMIC DNA]</scope>
    <source>
        <strain evidence="7 8">ToBE</strain>
    </source>
</reference>
<dbReference type="GO" id="GO:0005886">
    <property type="term" value="C:plasma membrane"/>
    <property type="evidence" value="ECO:0007669"/>
    <property type="project" value="UniProtKB-SubCell"/>
</dbReference>
<dbReference type="InterPro" id="IPR001851">
    <property type="entry name" value="ABC_transp_permease"/>
</dbReference>
<feature type="transmembrane region" description="Helical" evidence="6">
    <location>
        <begin position="147"/>
        <end position="165"/>
    </location>
</feature>
<feature type="transmembrane region" description="Helical" evidence="6">
    <location>
        <begin position="195"/>
        <end position="221"/>
    </location>
</feature>
<organism evidence="7 8">
    <name type="scientific">Thermanaeromonas toyohensis ToBE</name>
    <dbReference type="NCBI Taxonomy" id="698762"/>
    <lineage>
        <taxon>Bacteria</taxon>
        <taxon>Bacillati</taxon>
        <taxon>Bacillota</taxon>
        <taxon>Clostridia</taxon>
        <taxon>Neomoorellales</taxon>
        <taxon>Neomoorellaceae</taxon>
        <taxon>Thermanaeromonas</taxon>
    </lineage>
</organism>
<feature type="transmembrane region" description="Helical" evidence="6">
    <location>
        <begin position="91"/>
        <end position="109"/>
    </location>
</feature>
<dbReference type="AlphaFoldDB" id="A0A1W1VFD5"/>
<dbReference type="EMBL" id="LT838272">
    <property type="protein sequence ID" value="SMB92097.1"/>
    <property type="molecule type" value="Genomic_DNA"/>
</dbReference>
<evidence type="ECO:0000313" key="8">
    <source>
        <dbReference type="Proteomes" id="UP000192569"/>
    </source>
</evidence>
<name>A0A1W1VFD5_9FIRM</name>
<evidence type="ECO:0000256" key="6">
    <source>
        <dbReference type="SAM" id="Phobius"/>
    </source>
</evidence>
<accession>A0A1W1VFD5</accession>
<protein>
    <submittedName>
        <fullName evidence="7">Nucleoside ABC transporter membrane protein</fullName>
    </submittedName>
</protein>
<dbReference type="Proteomes" id="UP000192569">
    <property type="component" value="Chromosome I"/>
</dbReference>
<feature type="transmembrane region" description="Helical" evidence="6">
    <location>
        <begin position="35"/>
        <end position="56"/>
    </location>
</feature>
<sequence>MELNNVVGFIQATIRMSTPILLASLGGVFTARVGIINFALEGIMLVGAFMGVYGSYFTGNPWVGVALGAVGGMLTALILGYMSITVKVDQVVAGTGINILAIGLTSYLLNMVFGIGAKPSAVASLKAWPIPGLSEIPVLGPVLFDQIPLVYIAFLLVPLTWYIIYKTPFGLSLRAVGEHPRAADSLGINVGLVRYIAVIISGILGGMGGAFLSIGELSVFMEKLTSGRGYVAWSTVTVGKWNPLGIMGASLLFGAADALQLRLQAVGIKVPYQFFLMLPYILTMLVLAGVVGRTVAPAAMGKPYSREGK</sequence>
<dbReference type="Pfam" id="PF02653">
    <property type="entry name" value="BPD_transp_2"/>
    <property type="match status" value="1"/>
</dbReference>
<proteinExistence type="predicted"/>
<keyword evidence="8" id="KW-1185">Reference proteome</keyword>
<feature type="transmembrane region" description="Helical" evidence="6">
    <location>
        <begin position="241"/>
        <end position="262"/>
    </location>
</feature>
<evidence type="ECO:0000313" key="7">
    <source>
        <dbReference type="EMBL" id="SMB92097.1"/>
    </source>
</evidence>